<keyword evidence="3" id="KW-1185">Reference proteome</keyword>
<dbReference type="PANTHER" id="PTHR34663:SF11">
    <property type="entry name" value="DERMOKINE-LIKE"/>
    <property type="match status" value="1"/>
</dbReference>
<accession>A0ABD1GS35</accession>
<feature type="chain" id="PRO_5044766073" evidence="1">
    <location>
        <begin position="27"/>
        <end position="81"/>
    </location>
</feature>
<feature type="signal peptide" evidence="1">
    <location>
        <begin position="1"/>
        <end position="26"/>
    </location>
</feature>
<evidence type="ECO:0000313" key="3">
    <source>
        <dbReference type="Proteomes" id="UP001567538"/>
    </source>
</evidence>
<organism evidence="2 3">
    <name type="scientific">Salvia divinorum</name>
    <name type="common">Maria pastora</name>
    <name type="synonym">Diviner's sage</name>
    <dbReference type="NCBI Taxonomy" id="28513"/>
    <lineage>
        <taxon>Eukaryota</taxon>
        <taxon>Viridiplantae</taxon>
        <taxon>Streptophyta</taxon>
        <taxon>Embryophyta</taxon>
        <taxon>Tracheophyta</taxon>
        <taxon>Spermatophyta</taxon>
        <taxon>Magnoliopsida</taxon>
        <taxon>eudicotyledons</taxon>
        <taxon>Gunneridae</taxon>
        <taxon>Pentapetalae</taxon>
        <taxon>asterids</taxon>
        <taxon>lamiids</taxon>
        <taxon>Lamiales</taxon>
        <taxon>Lamiaceae</taxon>
        <taxon>Nepetoideae</taxon>
        <taxon>Mentheae</taxon>
        <taxon>Salviinae</taxon>
        <taxon>Salvia</taxon>
        <taxon>Salvia subgen. Calosphace</taxon>
    </lineage>
</organism>
<evidence type="ECO:0000256" key="1">
    <source>
        <dbReference type="SAM" id="SignalP"/>
    </source>
</evidence>
<dbReference type="Proteomes" id="UP001567538">
    <property type="component" value="Unassembled WGS sequence"/>
</dbReference>
<protein>
    <submittedName>
        <fullName evidence="2">Uncharacterized protein</fullName>
    </submittedName>
</protein>
<dbReference type="InterPro" id="IPR044700">
    <property type="entry name" value="PIP2/PIPL1"/>
</dbReference>
<keyword evidence="1" id="KW-0732">Signal</keyword>
<dbReference type="AlphaFoldDB" id="A0ABD1GS35"/>
<gene>
    <name evidence="2" type="ORF">AAHA92_23455</name>
</gene>
<dbReference type="EMBL" id="JBEAFC010000008">
    <property type="protein sequence ID" value="KAL1546922.1"/>
    <property type="molecule type" value="Genomic_DNA"/>
</dbReference>
<name>A0ABD1GS35_SALDI</name>
<evidence type="ECO:0000313" key="2">
    <source>
        <dbReference type="EMBL" id="KAL1546922.1"/>
    </source>
</evidence>
<comment type="caution">
    <text evidence="2">The sequence shown here is derived from an EMBL/GenBank/DDBJ whole genome shotgun (WGS) entry which is preliminary data.</text>
</comment>
<sequence>MMRGATFFSNLLFLLLLGSFVFGNEARMVKPHNSVEMDITKVLDDLHVEAVKTGGEGHATTNGALTLEGIKKSGPSPGAGN</sequence>
<dbReference type="PANTHER" id="PTHR34663">
    <property type="entry name" value="OS06G0637400 PROTEIN"/>
    <property type="match status" value="1"/>
</dbReference>
<reference evidence="2 3" key="1">
    <citation type="submission" date="2024-06" db="EMBL/GenBank/DDBJ databases">
        <title>A chromosome level genome sequence of Diviner's sage (Salvia divinorum).</title>
        <authorList>
            <person name="Ford S.A."/>
            <person name="Ro D.-K."/>
            <person name="Ness R.W."/>
            <person name="Phillips M.A."/>
        </authorList>
    </citation>
    <scope>NUCLEOTIDE SEQUENCE [LARGE SCALE GENOMIC DNA]</scope>
    <source>
        <strain evidence="2">SAF-2024a</strain>
        <tissue evidence="2">Leaf</tissue>
    </source>
</reference>
<proteinExistence type="predicted"/>